<evidence type="ECO:0000313" key="1">
    <source>
        <dbReference type="EMBL" id="RAG81546.1"/>
    </source>
</evidence>
<gene>
    <name evidence="1" type="ORF">DN069_32340</name>
</gene>
<comment type="caution">
    <text evidence="1">The sequence shown here is derived from an EMBL/GenBank/DDBJ whole genome shotgun (WGS) entry which is preliminary data.</text>
</comment>
<dbReference type="EMBL" id="QKYN01000154">
    <property type="protein sequence ID" value="RAG81546.1"/>
    <property type="molecule type" value="Genomic_DNA"/>
</dbReference>
<keyword evidence="2" id="KW-1185">Reference proteome</keyword>
<proteinExistence type="predicted"/>
<dbReference type="AlphaFoldDB" id="A0A2X0IV99"/>
<protein>
    <submittedName>
        <fullName evidence="1">Uncharacterized protein</fullName>
    </submittedName>
</protein>
<accession>A0A2X0IV99</accession>
<evidence type="ECO:0000313" key="2">
    <source>
        <dbReference type="Proteomes" id="UP000248889"/>
    </source>
</evidence>
<reference evidence="1 2" key="1">
    <citation type="submission" date="2018-06" db="EMBL/GenBank/DDBJ databases">
        <title>Streptacidiphilus pinicola sp. nov., isolated from pine grove soil.</title>
        <authorList>
            <person name="Roh S.G."/>
            <person name="Park S."/>
            <person name="Kim M.-K."/>
            <person name="Yun B.-R."/>
            <person name="Park J."/>
            <person name="Kim M.J."/>
            <person name="Kim Y.S."/>
            <person name="Kim S.B."/>
        </authorList>
    </citation>
    <scope>NUCLEOTIDE SEQUENCE [LARGE SCALE GENOMIC DNA]</scope>
    <source>
        <strain evidence="1 2">MMS16-CNU450</strain>
    </source>
</reference>
<sequence>MGGVDGAGLTMPNTDDFTWQWLSSACEVLRTGRYLVCPLPGLTHPVAGWWLRDPEASEGRCHQATSRAA</sequence>
<organism evidence="1 2">
    <name type="scientific">Streptacidiphilus pinicola</name>
    <dbReference type="NCBI Taxonomy" id="2219663"/>
    <lineage>
        <taxon>Bacteria</taxon>
        <taxon>Bacillati</taxon>
        <taxon>Actinomycetota</taxon>
        <taxon>Actinomycetes</taxon>
        <taxon>Kitasatosporales</taxon>
        <taxon>Streptomycetaceae</taxon>
        <taxon>Streptacidiphilus</taxon>
    </lineage>
</organism>
<name>A0A2X0IV99_9ACTN</name>
<dbReference type="Proteomes" id="UP000248889">
    <property type="component" value="Unassembled WGS sequence"/>
</dbReference>